<dbReference type="SUPFAM" id="SSF53474">
    <property type="entry name" value="alpha/beta-Hydrolases"/>
    <property type="match status" value="1"/>
</dbReference>
<gene>
    <name evidence="3" type="ORF">CHX27_11975</name>
</gene>
<keyword evidence="4" id="KW-1185">Reference proteome</keyword>
<protein>
    <submittedName>
        <fullName evidence="3">Alpha/beta hydrolase</fullName>
    </submittedName>
</protein>
<comment type="caution">
    <text evidence="3">The sequence shown here is derived from an EMBL/GenBank/DDBJ whole genome shotgun (WGS) entry which is preliminary data.</text>
</comment>
<dbReference type="Gene3D" id="3.40.50.1820">
    <property type="entry name" value="alpha/beta hydrolase"/>
    <property type="match status" value="1"/>
</dbReference>
<dbReference type="Pfam" id="PF08386">
    <property type="entry name" value="Abhydrolase_4"/>
    <property type="match status" value="1"/>
</dbReference>
<dbReference type="PANTHER" id="PTHR43433">
    <property type="entry name" value="HYDROLASE, ALPHA/BETA FOLD FAMILY PROTEIN"/>
    <property type="match status" value="1"/>
</dbReference>
<dbReference type="AlphaFoldDB" id="A0A255ZLS5"/>
<evidence type="ECO:0000259" key="1">
    <source>
        <dbReference type="Pfam" id="PF00561"/>
    </source>
</evidence>
<feature type="domain" description="AB hydrolase-1" evidence="1">
    <location>
        <begin position="77"/>
        <end position="202"/>
    </location>
</feature>
<dbReference type="InterPro" id="IPR029058">
    <property type="entry name" value="AB_hydrolase_fold"/>
</dbReference>
<reference evidence="3 4" key="1">
    <citation type="submission" date="2017-07" db="EMBL/GenBank/DDBJ databases">
        <title>Flavobacterium cyanobacteriorum sp. nov., isolated from cyanobacterial aggregates in a eutrophic lake.</title>
        <authorList>
            <person name="Cai H."/>
        </authorList>
    </citation>
    <scope>NUCLEOTIDE SEQUENCE [LARGE SCALE GENOMIC DNA]</scope>
    <source>
        <strain evidence="3 4">TH167</strain>
    </source>
</reference>
<dbReference type="InterPro" id="IPR000073">
    <property type="entry name" value="AB_hydrolase_1"/>
</dbReference>
<dbReference type="GO" id="GO:0016787">
    <property type="term" value="F:hydrolase activity"/>
    <property type="evidence" value="ECO:0007669"/>
    <property type="project" value="UniProtKB-KW"/>
</dbReference>
<dbReference type="Pfam" id="PF00561">
    <property type="entry name" value="Abhydrolase_1"/>
    <property type="match status" value="1"/>
</dbReference>
<organism evidence="3 4">
    <name type="scientific">Flavobacterium aurantiibacter</name>
    <dbReference type="NCBI Taxonomy" id="2023067"/>
    <lineage>
        <taxon>Bacteria</taxon>
        <taxon>Pseudomonadati</taxon>
        <taxon>Bacteroidota</taxon>
        <taxon>Flavobacteriia</taxon>
        <taxon>Flavobacteriales</taxon>
        <taxon>Flavobacteriaceae</taxon>
        <taxon>Flavobacterium</taxon>
    </lineage>
</organism>
<proteinExistence type="predicted"/>
<sequence>MFALKIPIAIRRSAKLLAVISPKLATRFAVKLFISPLRHDIPKRELDYDRKTTHQRIYIDAIQKEIEVYVYGSGSQTILISHGWSGRGTQLFKIAERLTKMGFRVVSFDGPSHGRSTGKTTLMIEFIASILQLQKEFGGFYSAVGHSLGGMSILNAAVRGLEVEKLVTIGAGDVIYDIILDFVKQLGLDESYAKRMQNYFEKKYQMKMHDLSASVAAAGVKQPTLIVHDKQDDDVPVTCAYAIAEKLENGTLLITERLGHRKILGDADVISQIADFLRIDN</sequence>
<evidence type="ECO:0000313" key="3">
    <source>
        <dbReference type="EMBL" id="OYQ42483.1"/>
    </source>
</evidence>
<dbReference type="InterPro" id="IPR050471">
    <property type="entry name" value="AB_hydrolase"/>
</dbReference>
<dbReference type="InterPro" id="IPR013595">
    <property type="entry name" value="Pept_S33_TAP-like_C"/>
</dbReference>
<evidence type="ECO:0000313" key="4">
    <source>
        <dbReference type="Proteomes" id="UP000216035"/>
    </source>
</evidence>
<keyword evidence="3" id="KW-0378">Hydrolase</keyword>
<accession>A0A255ZLS5</accession>
<name>A0A255ZLS5_9FLAO</name>
<dbReference type="Proteomes" id="UP000216035">
    <property type="component" value="Unassembled WGS sequence"/>
</dbReference>
<dbReference type="EMBL" id="NOXX01000214">
    <property type="protein sequence ID" value="OYQ42483.1"/>
    <property type="molecule type" value="Genomic_DNA"/>
</dbReference>
<feature type="domain" description="Peptidase S33 tripeptidyl aminopeptidase-like C-terminal" evidence="2">
    <location>
        <begin position="217"/>
        <end position="278"/>
    </location>
</feature>
<evidence type="ECO:0000259" key="2">
    <source>
        <dbReference type="Pfam" id="PF08386"/>
    </source>
</evidence>
<dbReference type="OrthoDB" id="9785847at2"/>
<dbReference type="PANTHER" id="PTHR43433:SF5">
    <property type="entry name" value="AB HYDROLASE-1 DOMAIN-CONTAINING PROTEIN"/>
    <property type="match status" value="1"/>
</dbReference>